<dbReference type="SUPFAM" id="SSF51658">
    <property type="entry name" value="Xylose isomerase-like"/>
    <property type="match status" value="1"/>
</dbReference>
<keyword evidence="2 7" id="KW-0255">Endonuclease</keyword>
<dbReference type="OrthoDB" id="9782576at2"/>
<evidence type="ECO:0000256" key="6">
    <source>
        <dbReference type="ARBA" id="ARBA00023204"/>
    </source>
</evidence>
<dbReference type="Proteomes" id="UP000253919">
    <property type="component" value="Unassembled WGS sequence"/>
</dbReference>
<keyword evidence="3" id="KW-0227">DNA damage</keyword>
<dbReference type="PANTHER" id="PTHR31290:SF5">
    <property type="entry name" value="UV-DAMAGE ENDONUCLEASE"/>
    <property type="match status" value="1"/>
</dbReference>
<keyword evidence="1" id="KW-0540">Nuclease</keyword>
<evidence type="ECO:0000256" key="5">
    <source>
        <dbReference type="ARBA" id="ARBA00022801"/>
    </source>
</evidence>
<evidence type="ECO:0000256" key="1">
    <source>
        <dbReference type="ARBA" id="ARBA00022722"/>
    </source>
</evidence>
<dbReference type="GO" id="GO:0009411">
    <property type="term" value="P:response to UV"/>
    <property type="evidence" value="ECO:0007669"/>
    <property type="project" value="InterPro"/>
</dbReference>
<reference evidence="7 8" key="1">
    <citation type="submission" date="2018-04" db="EMBL/GenBank/DDBJ databases">
        <title>Adhaeribacter sp. HMF7616 genome sequencing and assembly.</title>
        <authorList>
            <person name="Kang H."/>
            <person name="Kang J."/>
            <person name="Cha I."/>
            <person name="Kim H."/>
            <person name="Joh K."/>
        </authorList>
    </citation>
    <scope>NUCLEOTIDE SEQUENCE [LARGE SCALE GENOMIC DNA]</scope>
    <source>
        <strain evidence="7 8">HMF7616</strain>
    </source>
</reference>
<evidence type="ECO:0000313" key="8">
    <source>
        <dbReference type="Proteomes" id="UP000253919"/>
    </source>
</evidence>
<evidence type="ECO:0000256" key="3">
    <source>
        <dbReference type="ARBA" id="ARBA00022763"/>
    </source>
</evidence>
<protein>
    <submittedName>
        <fullName evidence="7">Putative UV-damage endonuclease</fullName>
        <ecNumber evidence="7">3.-.-.-</ecNumber>
    </submittedName>
</protein>
<keyword evidence="4" id="KW-0228">DNA excision</keyword>
<dbReference type="GO" id="GO:0016787">
    <property type="term" value="F:hydrolase activity"/>
    <property type="evidence" value="ECO:0007669"/>
    <property type="project" value="UniProtKB-KW"/>
</dbReference>
<dbReference type="GO" id="GO:0006289">
    <property type="term" value="P:nucleotide-excision repair"/>
    <property type="evidence" value="ECO:0007669"/>
    <property type="project" value="InterPro"/>
</dbReference>
<evidence type="ECO:0000256" key="4">
    <source>
        <dbReference type="ARBA" id="ARBA00022769"/>
    </source>
</evidence>
<dbReference type="InterPro" id="IPR004601">
    <property type="entry name" value="UvdE"/>
</dbReference>
<dbReference type="RefSeq" id="WP_115371920.1">
    <property type="nucleotide sequence ID" value="NZ_QASA01000001.1"/>
</dbReference>
<evidence type="ECO:0000256" key="2">
    <source>
        <dbReference type="ARBA" id="ARBA00022759"/>
    </source>
</evidence>
<comment type="caution">
    <text evidence="7">The sequence shown here is derived from an EMBL/GenBank/DDBJ whole genome shotgun (WGS) entry which is preliminary data.</text>
</comment>
<keyword evidence="5 7" id="KW-0378">Hydrolase</keyword>
<proteinExistence type="predicted"/>
<dbReference type="InterPro" id="IPR036237">
    <property type="entry name" value="Xyl_isomerase-like_sf"/>
</dbReference>
<sequence>MRFGYASINLTLAAEKIQVNRSMMKRTFLEKGVPYASALALANFTDFEKVLDWNIQHNILFFRMSSDMLPWMSQYQVLDLPDIEAISLILKRCGEKAAQSGLRLTYHPGPFNVLASNSESVLTKTFHELNQHAVVMDLLNLPTSPYAKINIHVGGAFGDKTSALARFADNYQRLPDNVRKRIAVENDDKANMFSVSDLWWLHEQTQVPITFDYFHHQFCTGGFSEEEALMAAISTWPPDITPVVHYSSSKKKYEDPSSVATAHADYLYEEVQTYNQEVDIMFEAKAKELAVAKYQQDYGLIPQELPVAR</sequence>
<name>A0A369QJN0_9BACT</name>
<organism evidence="7 8">
    <name type="scientific">Adhaeribacter pallidiroseus</name>
    <dbReference type="NCBI Taxonomy" id="2072847"/>
    <lineage>
        <taxon>Bacteria</taxon>
        <taxon>Pseudomonadati</taxon>
        <taxon>Bacteroidota</taxon>
        <taxon>Cytophagia</taxon>
        <taxon>Cytophagales</taxon>
        <taxon>Hymenobacteraceae</taxon>
        <taxon>Adhaeribacter</taxon>
    </lineage>
</organism>
<gene>
    <name evidence="7" type="ORF">AHMF7616_01072</name>
</gene>
<accession>A0A369QJN0</accession>
<dbReference type="EC" id="3.-.-.-" evidence="7"/>
<evidence type="ECO:0000313" key="7">
    <source>
        <dbReference type="EMBL" id="RDC62478.1"/>
    </source>
</evidence>
<dbReference type="EMBL" id="QASA01000001">
    <property type="protein sequence ID" value="RDC62478.1"/>
    <property type="molecule type" value="Genomic_DNA"/>
</dbReference>
<dbReference type="PANTHER" id="PTHR31290">
    <property type="entry name" value="UV-DAMAGE ENDONUCLEASE"/>
    <property type="match status" value="1"/>
</dbReference>
<keyword evidence="6" id="KW-0234">DNA repair</keyword>
<dbReference type="GO" id="GO:0004519">
    <property type="term" value="F:endonuclease activity"/>
    <property type="evidence" value="ECO:0007669"/>
    <property type="project" value="UniProtKB-KW"/>
</dbReference>
<keyword evidence="8" id="KW-1185">Reference proteome</keyword>
<dbReference type="Pfam" id="PF03851">
    <property type="entry name" value="UvdE"/>
    <property type="match status" value="1"/>
</dbReference>
<dbReference type="AlphaFoldDB" id="A0A369QJN0"/>
<dbReference type="Gene3D" id="3.20.20.150">
    <property type="entry name" value="Divalent-metal-dependent TIM barrel enzymes"/>
    <property type="match status" value="1"/>
</dbReference>
<dbReference type="NCBIfam" id="TIGR00629">
    <property type="entry name" value="uvde"/>
    <property type="match status" value="1"/>
</dbReference>